<protein>
    <submittedName>
        <fullName evidence="2">Uncharacterized protein</fullName>
    </submittedName>
</protein>
<organism evidence="2 3">
    <name type="scientific">Apophysomyces ossiformis</name>
    <dbReference type="NCBI Taxonomy" id="679940"/>
    <lineage>
        <taxon>Eukaryota</taxon>
        <taxon>Fungi</taxon>
        <taxon>Fungi incertae sedis</taxon>
        <taxon>Mucoromycota</taxon>
        <taxon>Mucoromycotina</taxon>
        <taxon>Mucoromycetes</taxon>
        <taxon>Mucorales</taxon>
        <taxon>Mucorineae</taxon>
        <taxon>Mucoraceae</taxon>
        <taxon>Apophysomyces</taxon>
    </lineage>
</organism>
<accession>A0A8H7BHM0</accession>
<keyword evidence="3" id="KW-1185">Reference proteome</keyword>
<feature type="compositionally biased region" description="Acidic residues" evidence="1">
    <location>
        <begin position="50"/>
        <end position="60"/>
    </location>
</feature>
<comment type="caution">
    <text evidence="2">The sequence shown here is derived from an EMBL/GenBank/DDBJ whole genome shotgun (WGS) entry which is preliminary data.</text>
</comment>
<feature type="compositionally biased region" description="Basic and acidic residues" evidence="1">
    <location>
        <begin position="414"/>
        <end position="426"/>
    </location>
</feature>
<feature type="region of interest" description="Disordered" evidence="1">
    <location>
        <begin position="97"/>
        <end position="201"/>
    </location>
</feature>
<dbReference type="Proteomes" id="UP000605846">
    <property type="component" value="Unassembled WGS sequence"/>
</dbReference>
<feature type="region of interest" description="Disordered" evidence="1">
    <location>
        <begin position="377"/>
        <end position="440"/>
    </location>
</feature>
<feature type="compositionally biased region" description="Polar residues" evidence="1">
    <location>
        <begin position="1"/>
        <end position="27"/>
    </location>
</feature>
<dbReference type="OrthoDB" id="2287922at2759"/>
<evidence type="ECO:0000256" key="1">
    <source>
        <dbReference type="SAM" id="MobiDB-lite"/>
    </source>
</evidence>
<feature type="compositionally biased region" description="Low complexity" evidence="1">
    <location>
        <begin position="159"/>
        <end position="173"/>
    </location>
</feature>
<dbReference type="AlphaFoldDB" id="A0A8H7BHM0"/>
<feature type="region of interest" description="Disordered" evidence="1">
    <location>
        <begin position="1"/>
        <end position="61"/>
    </location>
</feature>
<name>A0A8H7BHM0_9FUNG</name>
<feature type="compositionally biased region" description="Low complexity" evidence="1">
    <location>
        <begin position="133"/>
        <end position="152"/>
    </location>
</feature>
<feature type="compositionally biased region" description="Polar residues" evidence="1">
    <location>
        <begin position="427"/>
        <end position="440"/>
    </location>
</feature>
<gene>
    <name evidence="2" type="ORF">EC973_003062</name>
</gene>
<reference evidence="2" key="1">
    <citation type="submission" date="2020-01" db="EMBL/GenBank/DDBJ databases">
        <title>Genome Sequencing of Three Apophysomyces-Like Fungal Strains Confirms a Novel Fungal Genus in the Mucoromycota with divergent Burkholderia-like Endosymbiotic Bacteria.</title>
        <authorList>
            <person name="Stajich J.E."/>
            <person name="Macias A.M."/>
            <person name="Carter-House D."/>
            <person name="Lovett B."/>
            <person name="Kasson L.R."/>
            <person name="Berry K."/>
            <person name="Grigoriev I."/>
            <person name="Chang Y."/>
            <person name="Spatafora J."/>
            <person name="Kasson M.T."/>
        </authorList>
    </citation>
    <scope>NUCLEOTIDE SEQUENCE</scope>
    <source>
        <strain evidence="2">NRRL A-21654</strain>
    </source>
</reference>
<sequence length="468" mass="51290">MNTTLSPDTAQPNSSVSTPTVKANVSHNNDRRRRHTITRPDSALALLSDDMGDTDEDEEQQGTFDRISDILSNLIQEANDAVNSIEHERAQLLQNAAKSKSMYSLPTPPRPSRLPRPKSRASHTPSTTRHRASSIYLSSSNSSSSAVDLFLPSLPPSPTSTATSSSRSPSPTLAKRPISHQIYPSRRSMTPRIDSSKRSSTSSVIKLQEPVLESFKRLDTSLALVDSLSRDLATQQEHSTSLPSTTPAVHSRLTVFLLVPLLHIPHTLISMVFDSISSTSSVVLQYNTNDPLAANSSPNITGMLAWAFFFTLTSLVVDQVAATANSARQLTCRAASRRLSLPGSYLAGRDSKLPEIAVVDGPIIGSHAVKNTTQISDVNPTNLLPATSNRRSTTHRRRRSAAANRSSIYRKRYQTHDNSRRNDDSRSYLSNSTKAHRSQIPSTVSVIPTIDIFRSKSKQPVLVRRKSI</sequence>
<dbReference type="EMBL" id="JABAYA010000190">
    <property type="protein sequence ID" value="KAF7722535.1"/>
    <property type="molecule type" value="Genomic_DNA"/>
</dbReference>
<evidence type="ECO:0000313" key="2">
    <source>
        <dbReference type="EMBL" id="KAF7722535.1"/>
    </source>
</evidence>
<proteinExistence type="predicted"/>
<evidence type="ECO:0000313" key="3">
    <source>
        <dbReference type="Proteomes" id="UP000605846"/>
    </source>
</evidence>